<dbReference type="Gene3D" id="3.30.310.130">
    <property type="entry name" value="Ubiquitin-related"/>
    <property type="match status" value="1"/>
</dbReference>
<feature type="compositionally biased region" description="Basic and acidic residues" evidence="7">
    <location>
        <begin position="90"/>
        <end position="104"/>
    </location>
</feature>
<evidence type="ECO:0000259" key="8">
    <source>
        <dbReference type="PROSITE" id="PS50600"/>
    </source>
</evidence>
<evidence type="ECO:0000313" key="10">
    <source>
        <dbReference type="Proteomes" id="UP000289738"/>
    </source>
</evidence>
<comment type="caution">
    <text evidence="9">The sequence shown here is derived from an EMBL/GenBank/DDBJ whole genome shotgun (WGS) entry which is preliminary data.</text>
</comment>
<accession>A0A444WYT9</accession>
<feature type="region of interest" description="Disordered" evidence="7">
    <location>
        <begin position="87"/>
        <end position="115"/>
    </location>
</feature>
<dbReference type="FunFam" id="3.30.310.130:FF:000006">
    <property type="entry name" value="Probable ubiquitin-like-specific protease 2B"/>
    <property type="match status" value="1"/>
</dbReference>
<keyword evidence="3" id="KW-0833">Ubl conjugation pathway</keyword>
<sequence>MTRRPRSSSSSAASSSKFDVFEFGGDDEHVENASSRILSKFSNPRDTRSRDRTSPLTKYNFLQAFARGSKFPPSRDVAVDPIVLSESDDEAKCSTEKPRFKPLQEVDDDGDDDRRTCANSCSSDVALRDSADDEVIPGFASVVDCCTDSKNHSLGVNLEEDDDDGSQISSSSSSGNSSEDEVSLEDKVVGYGAADCEIDGIKEVVNVSPDFILYEDLYSTGSQIIFSSSYIKLRCSTINGTGGTFKMEWATEDIMKIESCWVGKVETVMIKLLLKSKNSSEAGNTDQNPGVKLLKFAVYDPSWAKIEQSIKLLDTRYMDLWSTTFDNDIDNNENTSLGQDSFFPQKHYFPNFEEAFDEVIFPKGEPDAVSISKRDVELLQPETFINDTIIDFYIKYLKNKMPPDEQDRFHFFNSFFFRKLADLDRDPSSACDGKAAFQRVRKWTRKLNLFEKDYIFIPVNYSLHWSLIVICHPGEVISFKDEDIKESSKVPCILHMDSLKGSHKGLKNVFQSYLGEEWKERHHDVEDEVFSKFLQMRFVSLELPQQENCYDCGIFLLHYVECFLSEAPVNFNPFKTTKISNFLTSNWFPPMEASLKRSYIHNLIHDIFYDNLLKSPPDDCLDKALPEVPGIADHKEAGSPLGNCCLPIWHARSPSVSRPGPVTEIQSPEPGLGLAFEDSRGRVLNSNFPSCLQMSPCRGGFLSPIEETGESVEETTTLDGEDSVAAILTPDLPSTSYISKDNKVLGTTLQGLSVDLMEDVGGHTSHAFCCNTLETGSYEDQPRREIEGHNVPCNTDAIEYLSTSSEEMEDLFVQDSQEENEGDDANERVKYCTKLRGNMNSVIRQILLPGKRTSLADDTLGSEKLVLDADSDEQDAKRQKVVMNVRDQRRRFTRSMSKKARVISCE</sequence>
<dbReference type="Pfam" id="PF25352">
    <property type="entry name" value="PH_ULP"/>
    <property type="match status" value="1"/>
</dbReference>
<dbReference type="SUPFAM" id="SSF54001">
    <property type="entry name" value="Cysteine proteinases"/>
    <property type="match status" value="1"/>
</dbReference>
<evidence type="ECO:0000256" key="1">
    <source>
        <dbReference type="ARBA" id="ARBA00005234"/>
    </source>
</evidence>
<evidence type="ECO:0000256" key="5">
    <source>
        <dbReference type="ARBA" id="ARBA00022807"/>
    </source>
</evidence>
<dbReference type="Gene3D" id="1.10.418.20">
    <property type="match status" value="1"/>
</dbReference>
<feature type="domain" description="Ubiquitin-like protease family profile" evidence="8">
    <location>
        <begin position="369"/>
        <end position="563"/>
    </location>
</feature>
<reference evidence="9 10" key="1">
    <citation type="submission" date="2019-01" db="EMBL/GenBank/DDBJ databases">
        <title>Sequencing of cultivated peanut Arachis hypogaea provides insights into genome evolution and oil improvement.</title>
        <authorList>
            <person name="Chen X."/>
        </authorList>
    </citation>
    <scope>NUCLEOTIDE SEQUENCE [LARGE SCALE GENOMIC DNA]</scope>
    <source>
        <strain evidence="10">cv. Fuhuasheng</strain>
        <tissue evidence="9">Leaves</tissue>
    </source>
</reference>
<evidence type="ECO:0000256" key="4">
    <source>
        <dbReference type="ARBA" id="ARBA00022801"/>
    </source>
</evidence>
<evidence type="ECO:0000256" key="3">
    <source>
        <dbReference type="ARBA" id="ARBA00022786"/>
    </source>
</evidence>
<organism evidence="9 10">
    <name type="scientific">Arachis hypogaea</name>
    <name type="common">Peanut</name>
    <dbReference type="NCBI Taxonomy" id="3818"/>
    <lineage>
        <taxon>Eukaryota</taxon>
        <taxon>Viridiplantae</taxon>
        <taxon>Streptophyta</taxon>
        <taxon>Embryophyta</taxon>
        <taxon>Tracheophyta</taxon>
        <taxon>Spermatophyta</taxon>
        <taxon>Magnoliopsida</taxon>
        <taxon>eudicotyledons</taxon>
        <taxon>Gunneridae</taxon>
        <taxon>Pentapetalae</taxon>
        <taxon>rosids</taxon>
        <taxon>fabids</taxon>
        <taxon>Fabales</taxon>
        <taxon>Fabaceae</taxon>
        <taxon>Papilionoideae</taxon>
        <taxon>50 kb inversion clade</taxon>
        <taxon>dalbergioids sensu lato</taxon>
        <taxon>Dalbergieae</taxon>
        <taxon>Pterocarpus clade</taxon>
        <taxon>Arachis</taxon>
    </lineage>
</organism>
<feature type="region of interest" description="Disordered" evidence="7">
    <location>
        <begin position="154"/>
        <end position="183"/>
    </location>
</feature>
<keyword evidence="5" id="KW-0788">Thiol protease</keyword>
<name>A0A444WYT9_ARAHY</name>
<evidence type="ECO:0000256" key="7">
    <source>
        <dbReference type="SAM" id="MobiDB-lite"/>
    </source>
</evidence>
<feature type="compositionally biased region" description="Basic and acidic residues" evidence="7">
    <location>
        <begin position="43"/>
        <end position="53"/>
    </location>
</feature>
<dbReference type="PROSITE" id="PS50600">
    <property type="entry name" value="ULP_PROTEASE"/>
    <property type="match status" value="1"/>
</dbReference>
<dbReference type="Gramene" id="arahy.Tifrunner.gnm2.ann2.Ah20g091300.1">
    <property type="protein sequence ID" value="arahy.Tifrunner.gnm2.ann2.Ah20g091300.1-CDS"/>
    <property type="gene ID" value="arahy.Tifrunner.gnm2.ann2.Ah20g091300"/>
</dbReference>
<dbReference type="STRING" id="3818.A0A444WYT9"/>
<dbReference type="OrthoDB" id="442460at2759"/>
<feature type="region of interest" description="Disordered" evidence="7">
    <location>
        <begin position="34"/>
        <end position="54"/>
    </location>
</feature>
<dbReference type="GO" id="GO:0006508">
    <property type="term" value="P:proteolysis"/>
    <property type="evidence" value="ECO:0007669"/>
    <property type="project" value="UniProtKB-KW"/>
</dbReference>
<comment type="function">
    <text evidence="6">Protease that catalyzes two essential functions in the SUMO pathway: processing of full-length SUMOs to their mature forms and deconjugation of SUMO from targeted proteins.</text>
</comment>
<dbReference type="PANTHER" id="PTHR47764:SF12">
    <property type="entry name" value="ULP1 PROTEASE FAMILY, CARBOXY-TERMINAL DOMAIN PROTEIN"/>
    <property type="match status" value="1"/>
</dbReference>
<dbReference type="SMR" id="A0A444WYT9"/>
<gene>
    <name evidence="9" type="ORF">Ahy_B10g101209</name>
</gene>
<keyword evidence="2" id="KW-0645">Protease</keyword>
<dbReference type="InterPro" id="IPR057375">
    <property type="entry name" value="ULP2A/B_PH"/>
</dbReference>
<evidence type="ECO:0000256" key="6">
    <source>
        <dbReference type="ARBA" id="ARBA00057729"/>
    </source>
</evidence>
<dbReference type="PANTHER" id="PTHR47764">
    <property type="entry name" value="UBIQUITIN-LIKE-SPECIFIC PROTEASE 2B-RELATED"/>
    <property type="match status" value="1"/>
</dbReference>
<dbReference type="InterPro" id="IPR003653">
    <property type="entry name" value="Peptidase_C48_C"/>
</dbReference>
<feature type="compositionally biased region" description="Low complexity" evidence="7">
    <location>
        <begin position="166"/>
        <end position="177"/>
    </location>
</feature>
<dbReference type="InterPro" id="IPR038765">
    <property type="entry name" value="Papain-like_cys_pep_sf"/>
</dbReference>
<evidence type="ECO:0000313" key="9">
    <source>
        <dbReference type="EMBL" id="RYQ82628.1"/>
    </source>
</evidence>
<protein>
    <recommendedName>
        <fullName evidence="8">Ubiquitin-like protease family profile domain-containing protein</fullName>
    </recommendedName>
</protein>
<evidence type="ECO:0000256" key="2">
    <source>
        <dbReference type="ARBA" id="ARBA00022670"/>
    </source>
</evidence>
<dbReference type="Proteomes" id="UP000289738">
    <property type="component" value="Chromosome B10"/>
</dbReference>
<dbReference type="EMBL" id="SDMP01000020">
    <property type="protein sequence ID" value="RYQ82628.1"/>
    <property type="molecule type" value="Genomic_DNA"/>
</dbReference>
<proteinExistence type="inferred from homology"/>
<keyword evidence="10" id="KW-1185">Reference proteome</keyword>
<dbReference type="GO" id="GO:0008234">
    <property type="term" value="F:cysteine-type peptidase activity"/>
    <property type="evidence" value="ECO:0007669"/>
    <property type="project" value="UniProtKB-KW"/>
</dbReference>
<dbReference type="AlphaFoldDB" id="A0A444WYT9"/>
<keyword evidence="4" id="KW-0378">Hydrolase</keyword>
<comment type="similarity">
    <text evidence="1">Belongs to the peptidase C48 family.</text>
</comment>
<dbReference type="Pfam" id="PF02902">
    <property type="entry name" value="Peptidase_C48"/>
    <property type="match status" value="1"/>
</dbReference>